<reference evidence="2 3" key="1">
    <citation type="submission" date="2024-02" db="EMBL/GenBank/DDBJ databases">
        <authorList>
            <person name="Vignale AGUSTIN F."/>
            <person name="Sosa J E."/>
            <person name="Modenutti C."/>
        </authorList>
    </citation>
    <scope>NUCLEOTIDE SEQUENCE [LARGE SCALE GENOMIC DNA]</scope>
</reference>
<organism evidence="2 3">
    <name type="scientific">Ilex paraguariensis</name>
    <name type="common">yerba mate</name>
    <dbReference type="NCBI Taxonomy" id="185542"/>
    <lineage>
        <taxon>Eukaryota</taxon>
        <taxon>Viridiplantae</taxon>
        <taxon>Streptophyta</taxon>
        <taxon>Embryophyta</taxon>
        <taxon>Tracheophyta</taxon>
        <taxon>Spermatophyta</taxon>
        <taxon>Magnoliopsida</taxon>
        <taxon>eudicotyledons</taxon>
        <taxon>Gunneridae</taxon>
        <taxon>Pentapetalae</taxon>
        <taxon>asterids</taxon>
        <taxon>campanulids</taxon>
        <taxon>Aquifoliales</taxon>
        <taxon>Aquifoliaceae</taxon>
        <taxon>Ilex</taxon>
    </lineage>
</organism>
<dbReference type="Proteomes" id="UP001642360">
    <property type="component" value="Unassembled WGS sequence"/>
</dbReference>
<feature type="region of interest" description="Disordered" evidence="1">
    <location>
        <begin position="71"/>
        <end position="90"/>
    </location>
</feature>
<comment type="caution">
    <text evidence="2">The sequence shown here is derived from an EMBL/GenBank/DDBJ whole genome shotgun (WGS) entry which is preliminary data.</text>
</comment>
<gene>
    <name evidence="2" type="ORF">ILEXP_LOCUS57316</name>
</gene>
<evidence type="ECO:0000313" key="3">
    <source>
        <dbReference type="Proteomes" id="UP001642360"/>
    </source>
</evidence>
<proteinExistence type="predicted"/>
<name>A0ABC8V0E2_9AQUA</name>
<evidence type="ECO:0000256" key="1">
    <source>
        <dbReference type="SAM" id="MobiDB-lite"/>
    </source>
</evidence>
<keyword evidence="3" id="KW-1185">Reference proteome</keyword>
<accession>A0ABC8V0E2</accession>
<protein>
    <submittedName>
        <fullName evidence="2">Uncharacterized protein</fullName>
    </submittedName>
</protein>
<evidence type="ECO:0000313" key="2">
    <source>
        <dbReference type="EMBL" id="CAK9186811.1"/>
    </source>
</evidence>
<sequence>MSMAYRLIRPLRRITTETLASPLSSFSISKTLTAIQPQLQQTRRSYVSEMRKSAFEGNIIRLLRNEIQYELDRSPPSQESTRLGDSYQPE</sequence>
<feature type="compositionally biased region" description="Polar residues" evidence="1">
    <location>
        <begin position="75"/>
        <end position="90"/>
    </location>
</feature>
<dbReference type="EMBL" id="CAUOFW020009724">
    <property type="protein sequence ID" value="CAK9186811.1"/>
    <property type="molecule type" value="Genomic_DNA"/>
</dbReference>
<dbReference type="AlphaFoldDB" id="A0ABC8V0E2"/>